<keyword evidence="2" id="KW-0548">Nucleotidyltransferase</keyword>
<gene>
    <name evidence="4" type="ORF">MICPUN_57690</name>
</gene>
<evidence type="ECO:0008006" key="6">
    <source>
        <dbReference type="Google" id="ProtNLM"/>
    </source>
</evidence>
<dbReference type="InterPro" id="IPR029044">
    <property type="entry name" value="Nucleotide-diphossugar_trans"/>
</dbReference>
<organism evidence="4 5">
    <name type="scientific">Micromonas commoda (strain RCC299 / NOUM17 / CCMP2709)</name>
    <name type="common">Picoplanktonic green alga</name>
    <dbReference type="NCBI Taxonomy" id="296587"/>
    <lineage>
        <taxon>Eukaryota</taxon>
        <taxon>Viridiplantae</taxon>
        <taxon>Chlorophyta</taxon>
        <taxon>Mamiellophyceae</taxon>
        <taxon>Mamiellales</taxon>
        <taxon>Mamiellaceae</taxon>
        <taxon>Micromonas</taxon>
    </lineage>
</organism>
<proteinExistence type="predicted"/>
<dbReference type="GO" id="GO:0008690">
    <property type="term" value="F:3-deoxy-manno-octulosonate cytidylyltransferase activity"/>
    <property type="evidence" value="ECO:0007669"/>
    <property type="project" value="TreeGrafter"/>
</dbReference>
<dbReference type="PANTHER" id="PTHR42866">
    <property type="entry name" value="3-DEOXY-MANNO-OCTULOSONATE CYTIDYLYLTRANSFERASE"/>
    <property type="match status" value="1"/>
</dbReference>
<evidence type="ECO:0000256" key="2">
    <source>
        <dbReference type="ARBA" id="ARBA00022695"/>
    </source>
</evidence>
<dbReference type="KEGG" id="mis:MICPUN_57690"/>
<sequence length="407" mass="44539">MISARTAARCSRGRRYASRRRLPTGVARHPSRHRRAFSPTRLLVPFRAARLAPPRPERAYRVVVERGSERHATSSLRRSRPLTFDSRRSRTQPRVLGVIPARYNSRRFAGKPLALLGGKPLVMHVYRNACKAKCLDACVVATDDDRIAKAVRDNGGEVIMTDAACETALERCLEVVRKLRRRRADGKKGTTWTAASGEFDVVVCIDADEPFVQPHHIETVADLVINSDAVVGTLVRRGLNEEDVASADTVKVVTDDRDYALLFSREPVPRRGSSAGGGGVVRSAYDPGVAYKVRVGIQACGTDFLEKYASLPGCGGEGSIEQSRVADKENTSPRRTTKNGDSCAIPPYEPPDEPEQNRVVFAGYKVKVDVVESTFVPGVKTPEDLRHLNAGLGAGLVNDLQLTFLVA</sequence>
<dbReference type="InParanoid" id="C1E3I1"/>
<name>C1E3I1_MICCC</name>
<dbReference type="PANTHER" id="PTHR42866:SF2">
    <property type="entry name" value="3-DEOXY-MANNO-OCTULOSONATE CYTIDYLYLTRANSFERASE, MITOCHONDRIAL"/>
    <property type="match status" value="1"/>
</dbReference>
<dbReference type="RefSeq" id="XP_002501683.1">
    <property type="nucleotide sequence ID" value="XM_002501637.1"/>
</dbReference>
<feature type="compositionally biased region" description="Basic residues" evidence="3">
    <location>
        <begin position="11"/>
        <end position="22"/>
    </location>
</feature>
<accession>C1E3I1</accession>
<dbReference type="Gene3D" id="3.90.550.10">
    <property type="entry name" value="Spore Coat Polysaccharide Biosynthesis Protein SpsA, Chain A"/>
    <property type="match status" value="1"/>
</dbReference>
<evidence type="ECO:0000313" key="5">
    <source>
        <dbReference type="Proteomes" id="UP000002009"/>
    </source>
</evidence>
<dbReference type="InterPro" id="IPR003329">
    <property type="entry name" value="Cytidylyl_trans"/>
</dbReference>
<dbReference type="FunCoup" id="C1E3I1">
    <property type="interactions" value="81"/>
</dbReference>
<dbReference type="GeneID" id="8242584"/>
<dbReference type="Pfam" id="PF02348">
    <property type="entry name" value="CTP_transf_3"/>
    <property type="match status" value="1"/>
</dbReference>
<feature type="region of interest" description="Disordered" evidence="3">
    <location>
        <begin position="70"/>
        <end position="89"/>
    </location>
</feature>
<keyword evidence="5" id="KW-1185">Reference proteome</keyword>
<feature type="region of interest" description="Disordered" evidence="3">
    <location>
        <begin position="317"/>
        <end position="355"/>
    </location>
</feature>
<protein>
    <recommendedName>
        <fullName evidence="6">3-deoxy-manno-octulosonate cytidylyltransferase</fullName>
    </recommendedName>
</protein>
<evidence type="ECO:0000313" key="4">
    <source>
        <dbReference type="EMBL" id="ACO62941.1"/>
    </source>
</evidence>
<feature type="region of interest" description="Disordered" evidence="3">
    <location>
        <begin position="1"/>
        <end position="34"/>
    </location>
</feature>
<dbReference type="SUPFAM" id="SSF53448">
    <property type="entry name" value="Nucleotide-diphospho-sugar transferases"/>
    <property type="match status" value="1"/>
</dbReference>
<dbReference type="GO" id="GO:0005829">
    <property type="term" value="C:cytosol"/>
    <property type="evidence" value="ECO:0007669"/>
    <property type="project" value="TreeGrafter"/>
</dbReference>
<dbReference type="eggNOG" id="ENOG502QPIP">
    <property type="taxonomic scope" value="Eukaryota"/>
</dbReference>
<dbReference type="EMBL" id="CP001325">
    <property type="protein sequence ID" value="ACO62941.1"/>
    <property type="molecule type" value="Genomic_DNA"/>
</dbReference>
<dbReference type="AlphaFoldDB" id="C1E3I1"/>
<dbReference type="STRING" id="296587.C1E3I1"/>
<dbReference type="Proteomes" id="UP000002009">
    <property type="component" value="Chromosome 4"/>
</dbReference>
<dbReference type="OrthoDB" id="10262032at2759"/>
<evidence type="ECO:0000256" key="1">
    <source>
        <dbReference type="ARBA" id="ARBA00022679"/>
    </source>
</evidence>
<evidence type="ECO:0000256" key="3">
    <source>
        <dbReference type="SAM" id="MobiDB-lite"/>
    </source>
</evidence>
<reference evidence="4 5" key="1">
    <citation type="journal article" date="2009" name="Science">
        <title>Green evolution and dynamic adaptations revealed by genomes of the marine picoeukaryotes Micromonas.</title>
        <authorList>
            <person name="Worden A.Z."/>
            <person name="Lee J.H."/>
            <person name="Mock T."/>
            <person name="Rouze P."/>
            <person name="Simmons M.P."/>
            <person name="Aerts A.L."/>
            <person name="Allen A.E."/>
            <person name="Cuvelier M.L."/>
            <person name="Derelle E."/>
            <person name="Everett M.V."/>
            <person name="Foulon E."/>
            <person name="Grimwood J."/>
            <person name="Gundlach H."/>
            <person name="Henrissat B."/>
            <person name="Napoli C."/>
            <person name="McDonald S.M."/>
            <person name="Parker M.S."/>
            <person name="Rombauts S."/>
            <person name="Salamov A."/>
            <person name="Von Dassow P."/>
            <person name="Badger J.H."/>
            <person name="Coutinho P.M."/>
            <person name="Demir E."/>
            <person name="Dubchak I."/>
            <person name="Gentemann C."/>
            <person name="Eikrem W."/>
            <person name="Gready J.E."/>
            <person name="John U."/>
            <person name="Lanier W."/>
            <person name="Lindquist E.A."/>
            <person name="Lucas S."/>
            <person name="Mayer K.F."/>
            <person name="Moreau H."/>
            <person name="Not F."/>
            <person name="Otillar R."/>
            <person name="Panaud O."/>
            <person name="Pangilinan J."/>
            <person name="Paulsen I."/>
            <person name="Piegu B."/>
            <person name="Poliakov A."/>
            <person name="Robbens S."/>
            <person name="Schmutz J."/>
            <person name="Toulza E."/>
            <person name="Wyss T."/>
            <person name="Zelensky A."/>
            <person name="Zhou K."/>
            <person name="Armbrust E.V."/>
            <person name="Bhattacharya D."/>
            <person name="Goodenough U.W."/>
            <person name="Van de Peer Y."/>
            <person name="Grigoriev I.V."/>
        </authorList>
    </citation>
    <scope>NUCLEOTIDE SEQUENCE [LARGE SCALE GENOMIC DNA]</scope>
    <source>
        <strain evidence="5">RCC299 / NOUM17</strain>
    </source>
</reference>
<keyword evidence="1" id="KW-0808">Transferase</keyword>